<dbReference type="PANTHER" id="PTHR31279">
    <property type="entry name" value="PROTEIN EXORDIUM-LIKE 5"/>
    <property type="match status" value="1"/>
</dbReference>
<dbReference type="AlphaFoldDB" id="A0A9D4U429"/>
<feature type="chain" id="PRO_5038691587" evidence="6">
    <location>
        <begin position="31"/>
        <end position="478"/>
    </location>
</feature>
<dbReference type="PANTHER" id="PTHR31279:SF79">
    <property type="entry name" value="PROTEIN EXORDIUM-LIKE 2"/>
    <property type="match status" value="1"/>
</dbReference>
<comment type="subcellular location">
    <subcellularLocation>
        <location evidence="1">Secreted</location>
    </subcellularLocation>
</comment>
<dbReference type="Proteomes" id="UP000886520">
    <property type="component" value="Chromosome 24"/>
</dbReference>
<comment type="similarity">
    <text evidence="4">Belongs to the EXORDIUM family.</text>
</comment>
<keyword evidence="8" id="KW-1185">Reference proteome</keyword>
<keyword evidence="2" id="KW-0964">Secreted</keyword>
<dbReference type="InterPro" id="IPR006766">
    <property type="entry name" value="EXORDIUM-like"/>
</dbReference>
<proteinExistence type="inferred from homology"/>
<dbReference type="GO" id="GO:0005576">
    <property type="term" value="C:extracellular region"/>
    <property type="evidence" value="ECO:0007669"/>
    <property type="project" value="UniProtKB-SubCell"/>
</dbReference>
<evidence type="ECO:0000256" key="2">
    <source>
        <dbReference type="ARBA" id="ARBA00022525"/>
    </source>
</evidence>
<evidence type="ECO:0000256" key="5">
    <source>
        <dbReference type="SAM" id="MobiDB-lite"/>
    </source>
</evidence>
<evidence type="ECO:0000313" key="7">
    <source>
        <dbReference type="EMBL" id="KAI5060690.1"/>
    </source>
</evidence>
<keyword evidence="3 6" id="KW-0732">Signal</keyword>
<feature type="compositionally biased region" description="Low complexity" evidence="5">
    <location>
        <begin position="238"/>
        <end position="249"/>
    </location>
</feature>
<protein>
    <submittedName>
        <fullName evidence="7">Uncharacterized protein</fullName>
    </submittedName>
</protein>
<evidence type="ECO:0000256" key="1">
    <source>
        <dbReference type="ARBA" id="ARBA00004613"/>
    </source>
</evidence>
<evidence type="ECO:0000256" key="4">
    <source>
        <dbReference type="ARBA" id="ARBA00023591"/>
    </source>
</evidence>
<evidence type="ECO:0000256" key="6">
    <source>
        <dbReference type="SAM" id="SignalP"/>
    </source>
</evidence>
<name>A0A9D4U429_ADICA</name>
<feature type="compositionally biased region" description="Low complexity" evidence="5">
    <location>
        <begin position="149"/>
        <end position="172"/>
    </location>
</feature>
<comment type="caution">
    <text evidence="7">The sequence shown here is derived from an EMBL/GenBank/DDBJ whole genome shotgun (WGS) entry which is preliminary data.</text>
</comment>
<dbReference type="OrthoDB" id="10390880at2759"/>
<reference evidence="7" key="1">
    <citation type="submission" date="2021-01" db="EMBL/GenBank/DDBJ databases">
        <title>Adiantum capillus-veneris genome.</title>
        <authorList>
            <person name="Fang Y."/>
            <person name="Liao Q."/>
        </authorList>
    </citation>
    <scope>NUCLEOTIDE SEQUENCE</scope>
    <source>
        <strain evidence="7">H3</strain>
        <tissue evidence="7">Leaf</tissue>
    </source>
</reference>
<feature type="region of interest" description="Disordered" evidence="5">
    <location>
        <begin position="207"/>
        <end position="249"/>
    </location>
</feature>
<feature type="region of interest" description="Disordered" evidence="5">
    <location>
        <begin position="149"/>
        <end position="179"/>
    </location>
</feature>
<evidence type="ECO:0000313" key="8">
    <source>
        <dbReference type="Proteomes" id="UP000886520"/>
    </source>
</evidence>
<dbReference type="EMBL" id="JABFUD020000024">
    <property type="protein sequence ID" value="KAI5060690.1"/>
    <property type="molecule type" value="Genomic_DNA"/>
</dbReference>
<organism evidence="7 8">
    <name type="scientific">Adiantum capillus-veneris</name>
    <name type="common">Maidenhair fern</name>
    <dbReference type="NCBI Taxonomy" id="13818"/>
    <lineage>
        <taxon>Eukaryota</taxon>
        <taxon>Viridiplantae</taxon>
        <taxon>Streptophyta</taxon>
        <taxon>Embryophyta</taxon>
        <taxon>Tracheophyta</taxon>
        <taxon>Polypodiopsida</taxon>
        <taxon>Polypodiidae</taxon>
        <taxon>Polypodiales</taxon>
        <taxon>Pteridineae</taxon>
        <taxon>Pteridaceae</taxon>
        <taxon>Vittarioideae</taxon>
        <taxon>Adiantum</taxon>
    </lineage>
</organism>
<feature type="compositionally biased region" description="Polar residues" evidence="5">
    <location>
        <begin position="208"/>
        <end position="224"/>
    </location>
</feature>
<sequence>MASKQVIHTHTYCLLHLLISILLTCPFASCVLLPHTPIHLPYHKGALLAGDGPIKLHLTFYGDFTPVEKHAILSFVESLSGESTPSHIVEVSSASPQSESLNSLLPIEGSVRIGRRGLSSSKHSGLFSDRLKPSGFLSFKLRATASSSFSSSSGQEESGSSSKLSSEHGSSSKPYSEDAKASGFSSFRLKSSGFSPKELEASGFSFEQKASGSVPSEQKASVSSEAKGGRYSSFPRQKASGSSSSKLKASGSSSTVARWWSLTRAYTDLRGNPVSQTLLIEHQNSDNYSLGKLLSHSDIALLAKRSAGAASHDPLSLHIIITAADVGVEGFCMHACGQHAHMETEGELGRVAYAWVGNARDQCPGYCSWPFARAEYGPDMEPLEAPNSASADGMIINLAKVLVEAASNPYGDGYHAEGVGIGSVCTGVYGEGAFPGYPGHAYKDAQTGASFNAVGLHQSRFLLPYIWNPLTLSCAVHP</sequence>
<gene>
    <name evidence="7" type="ORF">GOP47_0025110</name>
</gene>
<dbReference type="Pfam" id="PF04674">
    <property type="entry name" value="Phi_1"/>
    <property type="match status" value="2"/>
</dbReference>
<evidence type="ECO:0000256" key="3">
    <source>
        <dbReference type="ARBA" id="ARBA00022729"/>
    </source>
</evidence>
<accession>A0A9D4U429</accession>
<feature type="signal peptide" evidence="6">
    <location>
        <begin position="1"/>
        <end position="30"/>
    </location>
</feature>